<accession>A0ABW1JA57</accession>
<feature type="domain" description="ABC3 transporter permease C-terminal" evidence="8">
    <location>
        <begin position="259"/>
        <end position="378"/>
    </location>
</feature>
<evidence type="ECO:0000256" key="5">
    <source>
        <dbReference type="ARBA" id="ARBA00023136"/>
    </source>
</evidence>
<dbReference type="InterPro" id="IPR025857">
    <property type="entry name" value="MacB_PCD"/>
</dbReference>
<evidence type="ECO:0000313" key="11">
    <source>
        <dbReference type="Proteomes" id="UP001596189"/>
    </source>
</evidence>
<feature type="domain" description="MacB-like periplasmic core" evidence="9">
    <location>
        <begin position="480"/>
        <end position="679"/>
    </location>
</feature>
<dbReference type="PANTHER" id="PTHR30572:SF4">
    <property type="entry name" value="ABC TRANSPORTER PERMEASE YTRF"/>
    <property type="match status" value="1"/>
</dbReference>
<evidence type="ECO:0000256" key="1">
    <source>
        <dbReference type="ARBA" id="ARBA00004651"/>
    </source>
</evidence>
<keyword evidence="4 7" id="KW-1133">Transmembrane helix</keyword>
<dbReference type="RefSeq" id="WP_345716886.1">
    <property type="nucleotide sequence ID" value="NZ_BAABFP010000005.1"/>
</dbReference>
<feature type="transmembrane region" description="Helical" evidence="7">
    <location>
        <begin position="425"/>
        <end position="446"/>
    </location>
</feature>
<feature type="transmembrane region" description="Helical" evidence="7">
    <location>
        <begin position="760"/>
        <end position="782"/>
    </location>
</feature>
<feature type="transmembrane region" description="Helical" evidence="7">
    <location>
        <begin position="484"/>
        <end position="502"/>
    </location>
</feature>
<dbReference type="Pfam" id="PF02687">
    <property type="entry name" value="FtsX"/>
    <property type="match status" value="2"/>
</dbReference>
<evidence type="ECO:0000256" key="6">
    <source>
        <dbReference type="ARBA" id="ARBA00038076"/>
    </source>
</evidence>
<protein>
    <submittedName>
        <fullName evidence="10">ABC transporter permease</fullName>
    </submittedName>
</protein>
<comment type="caution">
    <text evidence="10">The sequence shown here is derived from an EMBL/GenBank/DDBJ whole genome shotgun (WGS) entry which is preliminary data.</text>
</comment>
<feature type="transmembrane region" description="Helical" evidence="7">
    <location>
        <begin position="300"/>
        <end position="327"/>
    </location>
</feature>
<dbReference type="InterPro" id="IPR003838">
    <property type="entry name" value="ABC3_permease_C"/>
</dbReference>
<evidence type="ECO:0000256" key="2">
    <source>
        <dbReference type="ARBA" id="ARBA00022475"/>
    </source>
</evidence>
<reference evidence="11" key="1">
    <citation type="journal article" date="2019" name="Int. J. Syst. Evol. Microbiol.">
        <title>The Global Catalogue of Microorganisms (GCM) 10K type strain sequencing project: providing services to taxonomists for standard genome sequencing and annotation.</title>
        <authorList>
            <consortium name="The Broad Institute Genomics Platform"/>
            <consortium name="The Broad Institute Genome Sequencing Center for Infectious Disease"/>
            <person name="Wu L."/>
            <person name="Ma J."/>
        </authorList>
    </citation>
    <scope>NUCLEOTIDE SEQUENCE [LARGE SCALE GENOMIC DNA]</scope>
    <source>
        <strain evidence="11">KACC 14249</strain>
    </source>
</reference>
<name>A0ABW1JA57_9ACTN</name>
<keyword evidence="2" id="KW-1003">Cell membrane</keyword>
<comment type="subcellular location">
    <subcellularLocation>
        <location evidence="1">Cell membrane</location>
        <topology evidence="1">Multi-pass membrane protein</topology>
    </subcellularLocation>
</comment>
<evidence type="ECO:0000313" key="10">
    <source>
        <dbReference type="EMBL" id="MFC6006019.1"/>
    </source>
</evidence>
<evidence type="ECO:0000259" key="9">
    <source>
        <dbReference type="Pfam" id="PF12704"/>
    </source>
</evidence>
<dbReference type="PANTHER" id="PTHR30572">
    <property type="entry name" value="MEMBRANE COMPONENT OF TRANSPORTER-RELATED"/>
    <property type="match status" value="1"/>
</dbReference>
<feature type="transmembrane region" description="Helical" evidence="7">
    <location>
        <begin position="399"/>
        <end position="419"/>
    </location>
</feature>
<feature type="transmembrane region" description="Helical" evidence="7">
    <location>
        <begin position="250"/>
        <end position="279"/>
    </location>
</feature>
<dbReference type="EMBL" id="JBHSRD010000002">
    <property type="protein sequence ID" value="MFC6006019.1"/>
    <property type="molecule type" value="Genomic_DNA"/>
</dbReference>
<keyword evidence="11" id="KW-1185">Reference proteome</keyword>
<organism evidence="10 11">
    <name type="scientific">Angustibacter luteus</name>
    <dbReference type="NCBI Taxonomy" id="658456"/>
    <lineage>
        <taxon>Bacteria</taxon>
        <taxon>Bacillati</taxon>
        <taxon>Actinomycetota</taxon>
        <taxon>Actinomycetes</taxon>
        <taxon>Kineosporiales</taxon>
        <taxon>Kineosporiaceae</taxon>
    </lineage>
</organism>
<proteinExistence type="inferred from homology"/>
<gene>
    <name evidence="10" type="ORF">ACFQDO_02650</name>
</gene>
<feature type="transmembrane region" description="Helical" evidence="7">
    <location>
        <begin position="708"/>
        <end position="733"/>
    </location>
</feature>
<comment type="similarity">
    <text evidence="6">Belongs to the ABC-4 integral membrane protein family.</text>
</comment>
<feature type="domain" description="MacB-like periplasmic core" evidence="9">
    <location>
        <begin position="9"/>
        <end position="224"/>
    </location>
</feature>
<evidence type="ECO:0000256" key="7">
    <source>
        <dbReference type="SAM" id="Phobius"/>
    </source>
</evidence>
<feature type="domain" description="ABC3 transporter permease C-terminal" evidence="8">
    <location>
        <begin position="712"/>
        <end position="827"/>
    </location>
</feature>
<dbReference type="Pfam" id="PF12704">
    <property type="entry name" value="MacB_PCD"/>
    <property type="match status" value="2"/>
</dbReference>
<dbReference type="InterPro" id="IPR050250">
    <property type="entry name" value="Macrolide_Exporter_MacB"/>
</dbReference>
<evidence type="ECO:0000256" key="3">
    <source>
        <dbReference type="ARBA" id="ARBA00022692"/>
    </source>
</evidence>
<sequence>MRGHLLRFLLTTLSVMLGVAFVAGTFVLSDSLKATFDSISEGSTLGTDVLVRGVEVNQGVADQEDLRQPVPLTEADQIAKVDGVASAHPDLAGTAVLVGKDGTAVRNGGAPSFGFAYHEDGVALKLVKGRAPENKNEIVVESKTLEKSGLGVGSQTKLVVAGSALPVTIVGEQQFAGGQAGQTIVTVYEPAAREWFAPDGMVQSISVRADDGVTQQELRDRIAATLPSGQQAITGAAYTEETKTSFAQGLGFLTTFLTVFAGISLLVGLFIIFNTFSMLVAQRTRELALLRAVGAARGQVIRVVLGEAVVIGLVGGALGLLAGIGLAKGLQLLVGSFGLKIDSGLPVQTSTVVWSLAIGVGVTLVSAILPALRAGRIAPVAAMRDDVALPEKSLRRRGLLGGVGLVIGVAVMVYGVTALEGGDAAKVLGIGAFLTFIGMVVAAPLLSRPVLTVLGAPGAKLSRTVGKIALDNTLRNPRRTATTAISLMIGLALVSAFAVIAATTNASIDKLVDDQVKADFVLSGGNSPFPNSVADQASQLDGVEAVVDQGLVPVKVGDATVTGAGVSGAGLAATVDLAIESGDITSLDQGKMAISHSFATDHDLQVGDQVKATVGVSTDQDLTVGAIYTDSQAIGTPVLVPRELYEKSVPAAQQVSFAAFVKTAPGADLEQVRSELTALVKPQLVISVQDRDEFKAASRSQVNQLLGLLYGLLGLSVIIAALGIINTLALSVFERTREIGLLRAVGMTRRQLRRTIGNEAVLTALFGAVLGTALGLTLGILLQRVLADQGLDVLAVPYVQVLLTFVLAGLVGLVAALWPAWRASKLDVIRAVTAE</sequence>
<feature type="transmembrane region" description="Helical" evidence="7">
    <location>
        <begin position="802"/>
        <end position="821"/>
    </location>
</feature>
<evidence type="ECO:0000259" key="8">
    <source>
        <dbReference type="Pfam" id="PF02687"/>
    </source>
</evidence>
<keyword evidence="5 7" id="KW-0472">Membrane</keyword>
<feature type="transmembrane region" description="Helical" evidence="7">
    <location>
        <begin position="347"/>
        <end position="369"/>
    </location>
</feature>
<keyword evidence="3 7" id="KW-0812">Transmembrane</keyword>
<dbReference type="Proteomes" id="UP001596189">
    <property type="component" value="Unassembled WGS sequence"/>
</dbReference>
<evidence type="ECO:0000256" key="4">
    <source>
        <dbReference type="ARBA" id="ARBA00022989"/>
    </source>
</evidence>